<feature type="compositionally biased region" description="Basic residues" evidence="1">
    <location>
        <begin position="206"/>
        <end position="219"/>
    </location>
</feature>
<evidence type="ECO:0000313" key="2">
    <source>
        <dbReference type="EMBL" id="KAJ1206309.1"/>
    </source>
</evidence>
<dbReference type="AlphaFoldDB" id="A0AAV7VZR5"/>
<evidence type="ECO:0000256" key="1">
    <source>
        <dbReference type="SAM" id="MobiDB-lite"/>
    </source>
</evidence>
<keyword evidence="3" id="KW-1185">Reference proteome</keyword>
<name>A0AAV7VZR5_PLEWA</name>
<accession>A0AAV7VZR5</accession>
<dbReference type="InterPro" id="IPR037394">
    <property type="entry name" value="TBATA-like"/>
</dbReference>
<organism evidence="2 3">
    <name type="scientific">Pleurodeles waltl</name>
    <name type="common">Iberian ribbed newt</name>
    <dbReference type="NCBI Taxonomy" id="8319"/>
    <lineage>
        <taxon>Eukaryota</taxon>
        <taxon>Metazoa</taxon>
        <taxon>Chordata</taxon>
        <taxon>Craniata</taxon>
        <taxon>Vertebrata</taxon>
        <taxon>Euteleostomi</taxon>
        <taxon>Amphibia</taxon>
        <taxon>Batrachia</taxon>
        <taxon>Caudata</taxon>
        <taxon>Salamandroidea</taxon>
        <taxon>Salamandridae</taxon>
        <taxon>Pleurodelinae</taxon>
        <taxon>Pleurodeles</taxon>
    </lineage>
</organism>
<dbReference type="EMBL" id="JANPWB010000002">
    <property type="protein sequence ID" value="KAJ1206309.1"/>
    <property type="molecule type" value="Genomic_DNA"/>
</dbReference>
<reference evidence="2" key="1">
    <citation type="journal article" date="2022" name="bioRxiv">
        <title>Sequencing and chromosome-scale assembly of the giantPleurodeles waltlgenome.</title>
        <authorList>
            <person name="Brown T."/>
            <person name="Elewa A."/>
            <person name="Iarovenko S."/>
            <person name="Subramanian E."/>
            <person name="Araus A.J."/>
            <person name="Petzold A."/>
            <person name="Susuki M."/>
            <person name="Suzuki K.-i.T."/>
            <person name="Hayashi T."/>
            <person name="Toyoda A."/>
            <person name="Oliveira C."/>
            <person name="Osipova E."/>
            <person name="Leigh N.D."/>
            <person name="Simon A."/>
            <person name="Yun M.H."/>
        </authorList>
    </citation>
    <scope>NUCLEOTIDE SEQUENCE</scope>
    <source>
        <strain evidence="2">20211129_DDA</strain>
        <tissue evidence="2">Liver</tissue>
    </source>
</reference>
<dbReference type="Proteomes" id="UP001066276">
    <property type="component" value="Chromosome 1_2"/>
</dbReference>
<gene>
    <name evidence="2" type="ORF">NDU88_001716</name>
</gene>
<evidence type="ECO:0000313" key="3">
    <source>
        <dbReference type="Proteomes" id="UP001066276"/>
    </source>
</evidence>
<dbReference type="PANTHER" id="PTHR33772">
    <property type="entry name" value="THYMUS, BRAIN AND TESTES-ASSOCIATED"/>
    <property type="match status" value="1"/>
</dbReference>
<evidence type="ECO:0008006" key="4">
    <source>
        <dbReference type="Google" id="ProtNLM"/>
    </source>
</evidence>
<dbReference type="PANTHER" id="PTHR33772:SF2">
    <property type="entry name" value="RIKEN CDNA 4930579F01 GENE"/>
    <property type="match status" value="1"/>
</dbReference>
<feature type="compositionally biased region" description="Polar residues" evidence="1">
    <location>
        <begin position="344"/>
        <end position="357"/>
    </location>
</feature>
<feature type="compositionally biased region" description="Basic and acidic residues" evidence="1">
    <location>
        <begin position="120"/>
        <end position="143"/>
    </location>
</feature>
<sequence>MSISYISEMRKPLPYKPPVQPLHFYAQPRHVPHSKVVRHINGLNNAPICSVQDDGLYTGKPCSASKLTPRERELLLRYLQPPSKSRGQEGILNPLHTILGVPRLKDGGRGLPRPCSQLEPLKHERRQFLDGAKLGDKAEEDPSKNGPTHAAGCTPPRAMSASSMQSRGLPEKKHPQGVRCPVCKFQEDPLRRDSPPAPGSPASRPPTRHPAQRWSRSPRNHPDDSKDLDYEFNILSKLCHILQTDSLADARHWIQTASPKEKEEVADMIRSIMDMESSCQQDVEGKYAKENLEIQSRMNGLTTMEAEALERAPHTRPASRIVEAKINGKQENHKDVKQHVPTWQHTAPGLESSTHVTPPSRPKTLEQNPKPMAGVNGKARLHFSKSSTSAGKPSLEDPEANELRANEAQAAKSLVVCRSMQTQ</sequence>
<proteinExistence type="predicted"/>
<feature type="compositionally biased region" description="Basic and acidic residues" evidence="1">
    <location>
        <begin position="185"/>
        <end position="194"/>
    </location>
</feature>
<comment type="caution">
    <text evidence="2">The sequence shown here is derived from an EMBL/GenBank/DDBJ whole genome shotgun (WGS) entry which is preliminary data.</text>
</comment>
<dbReference type="Pfam" id="PF15256">
    <property type="entry name" value="SPATIAL"/>
    <property type="match status" value="2"/>
</dbReference>
<protein>
    <recommendedName>
        <fullName evidence="4">Protein TBATA</fullName>
    </recommendedName>
</protein>
<feature type="region of interest" description="Disordered" evidence="1">
    <location>
        <begin position="344"/>
        <end position="406"/>
    </location>
</feature>
<feature type="region of interest" description="Disordered" evidence="1">
    <location>
        <begin position="105"/>
        <end position="225"/>
    </location>
</feature>